<evidence type="ECO:0000256" key="1">
    <source>
        <dbReference type="SAM" id="Phobius"/>
    </source>
</evidence>
<sequence length="27" mass="2975">MCHGNSIIFVIAMCLPLQSMCLPLILI</sequence>
<proteinExistence type="predicted"/>
<keyword evidence="1" id="KW-1133">Transmembrane helix</keyword>
<name>A0A0A9FJ09_ARUDO</name>
<dbReference type="EMBL" id="GBRH01189638">
    <property type="protein sequence ID" value="JAE08258.1"/>
    <property type="molecule type" value="Transcribed_RNA"/>
</dbReference>
<evidence type="ECO:0000313" key="2">
    <source>
        <dbReference type="EMBL" id="JAE08258.1"/>
    </source>
</evidence>
<feature type="transmembrane region" description="Helical" evidence="1">
    <location>
        <begin position="6"/>
        <end position="26"/>
    </location>
</feature>
<dbReference type="AlphaFoldDB" id="A0A0A9FJ09"/>
<keyword evidence="1" id="KW-0472">Membrane</keyword>
<protein>
    <submittedName>
        <fullName evidence="2">Uncharacterized protein</fullName>
    </submittedName>
</protein>
<accession>A0A0A9FJ09</accession>
<organism evidence="2">
    <name type="scientific">Arundo donax</name>
    <name type="common">Giant reed</name>
    <name type="synonym">Donax arundinaceus</name>
    <dbReference type="NCBI Taxonomy" id="35708"/>
    <lineage>
        <taxon>Eukaryota</taxon>
        <taxon>Viridiplantae</taxon>
        <taxon>Streptophyta</taxon>
        <taxon>Embryophyta</taxon>
        <taxon>Tracheophyta</taxon>
        <taxon>Spermatophyta</taxon>
        <taxon>Magnoliopsida</taxon>
        <taxon>Liliopsida</taxon>
        <taxon>Poales</taxon>
        <taxon>Poaceae</taxon>
        <taxon>PACMAD clade</taxon>
        <taxon>Arundinoideae</taxon>
        <taxon>Arundineae</taxon>
        <taxon>Arundo</taxon>
    </lineage>
</organism>
<keyword evidence="1" id="KW-0812">Transmembrane</keyword>
<reference evidence="2" key="2">
    <citation type="journal article" date="2015" name="Data Brief">
        <title>Shoot transcriptome of the giant reed, Arundo donax.</title>
        <authorList>
            <person name="Barrero R.A."/>
            <person name="Guerrero F.D."/>
            <person name="Moolhuijzen P."/>
            <person name="Goolsby J.A."/>
            <person name="Tidwell J."/>
            <person name="Bellgard S.E."/>
            <person name="Bellgard M.I."/>
        </authorList>
    </citation>
    <scope>NUCLEOTIDE SEQUENCE</scope>
    <source>
        <tissue evidence="2">Shoot tissue taken approximately 20 cm above the soil surface</tissue>
    </source>
</reference>
<reference evidence="2" key="1">
    <citation type="submission" date="2014-09" db="EMBL/GenBank/DDBJ databases">
        <authorList>
            <person name="Magalhaes I.L.F."/>
            <person name="Oliveira U."/>
            <person name="Santos F.R."/>
            <person name="Vidigal T.H.D.A."/>
            <person name="Brescovit A.D."/>
            <person name="Santos A.J."/>
        </authorList>
    </citation>
    <scope>NUCLEOTIDE SEQUENCE</scope>
    <source>
        <tissue evidence="2">Shoot tissue taken approximately 20 cm above the soil surface</tissue>
    </source>
</reference>